<gene>
    <name evidence="1" type="ORF">MJG53_002837</name>
</gene>
<comment type="caution">
    <text evidence="1">The sequence shown here is derived from an EMBL/GenBank/DDBJ whole genome shotgun (WGS) entry which is preliminary data.</text>
</comment>
<accession>A0ACB9VFY4</accession>
<proteinExistence type="predicted"/>
<protein>
    <submittedName>
        <fullName evidence="1">Uncharacterized protein</fullName>
    </submittedName>
</protein>
<name>A0ACB9VFY4_9CETA</name>
<reference evidence="1" key="1">
    <citation type="submission" date="2022-03" db="EMBL/GenBank/DDBJ databases">
        <title>Genomic analyses of argali, domestic sheep and their hybrids provide insights into chromosomal evolution, heterosis and genetic basis of agronomic traits.</title>
        <authorList>
            <person name="Li M."/>
        </authorList>
    </citation>
    <scope>NUCLEOTIDE SEQUENCE</scope>
    <source>
        <strain evidence="1">F1 hybrid</strain>
    </source>
</reference>
<organism evidence="1 2">
    <name type="scientific">Ovis ammon polii x Ovis aries</name>
    <dbReference type="NCBI Taxonomy" id="2918886"/>
    <lineage>
        <taxon>Eukaryota</taxon>
        <taxon>Metazoa</taxon>
        <taxon>Chordata</taxon>
        <taxon>Craniata</taxon>
        <taxon>Vertebrata</taxon>
        <taxon>Euteleostomi</taxon>
        <taxon>Mammalia</taxon>
        <taxon>Eutheria</taxon>
        <taxon>Laurasiatheria</taxon>
        <taxon>Artiodactyla</taxon>
        <taxon>Ruminantia</taxon>
        <taxon>Pecora</taxon>
        <taxon>Bovidae</taxon>
        <taxon>Caprinae</taxon>
        <taxon>Ovis</taxon>
    </lineage>
</organism>
<evidence type="ECO:0000313" key="1">
    <source>
        <dbReference type="EMBL" id="KAI4588429.1"/>
    </source>
</evidence>
<keyword evidence="2" id="KW-1185">Reference proteome</keyword>
<dbReference type="EMBL" id="CM043027">
    <property type="protein sequence ID" value="KAI4588429.1"/>
    <property type="molecule type" value="Genomic_DNA"/>
</dbReference>
<sequence>MMGDRQSCGQGEPNSTFSVASGQFGGLASFEETLPGTLASHVGWDILEHLPRGSPVLESRASRLKHQGCHPGLCAARMEASASATATDKKEVKGGILEGLAFPDSGRKASALAVATAAAAAAVAAQGVPPHLLPPFHAPFPLDMRHQEGRYHYEPHSVPGVHGPPALSGSPVISDISLIRLSPHPAGPGESPFNAPHPYVSPHMDHYLRAVHGSPTHPAISAARGLSPADVAHEHLKERGLFGLPAAGTNASDYYHQMTLMAGHPAPYGDLLMQSGGAASAPHLHDYLNPVDVSRFSSPRVTPRLSRKRALSISPLSDASLDLQRMIRTSPNSLVAYINNSRSSSAASGSYGHLSAGALSPAFTFPHPINPVAYQQILSQQRGLGSAFGHTPPLIQPSPTFLAQQPVAFTSINATPTQLSSSSNCLSDANQNKQSSESAVSSTVNPIIIHKRSKVKTEADGLRPASPLTLTQEQLADLKEDLERDDCKQEAEVVIYETNCHWEDCTKEYDTQEQLVHHINNEHIHGEKKEFVCRWQACTREQKPFKAQYMLVVHMRRHTGEKPHKCTFEGCSKAYSRLENLKTHLRSHTGEKPYVCEHEGCNKAFSNASDRAKHQNRTHSNEKPYICKIPGCTKRYTDPSSLRKHVKTVHGPDAHVTKKQRNDVHLRAPLLRENGDSEASAEPSRGSEDNAEASSTSQAVEDGLHVKAIKTERSGLCQSSPGAQSSCSSEPSPLGSAPNNDSGVEMPGTGPGSLADLTALEDPPPGADTSALAAPSAGGLQLRKHMTAMHRFEQLKKEKLKSLKDSCSWAGPAPHTRTSKLPPLPGSGSVLENFSGGGGGGPAGLLPSPRLSELLPGEVTVLSHLQERRDSSTSTVSSAYTVSRRSSGISPYFSSRRSSEASPLGAGRAHPASSADSYDPISTDASRRSSEASQCGGCPGLLQLTPAQQYSLRAKYAAATGGPPPTPLPGLERTSLRTRLALLDASERALPAACLRPIGPRRGSDGPHYGPTGPLPAFPHEAPGGGARRASDPGRRPDALVAPRVQRFHSALDVTPGTLPPPCGQGRGLRLQSHASAEGSLARSGYSPRPPSISENVVMEALATGADGTGPEVSLGLPEDDLVLPDDVVQYIKARTSGTLEESTPPVYLPESTCFSENPKLPSPGLHGHRTIAAADSNVGPSAPVLGGCPLGYGAPSSLSKNSMPVQWNEVSSGTVDALASQVKPLPFPQGNLAVVPQKPAFGQYPGYNPQGLQASPGGLDNSQLHLQPYSGASSTPRANYTQQLRQPGAGSQCPNVTAAVNPHPGYSQAHPQLSTVGGTLNQFPSSCSNMSTKPGHLGLPQQMEVAPDPTMMGNSHRELGMPNSSLAGMPPPHPAQNYPQQSHHLVTTMSQEGYHQGPNLVPSHQPSFMEPQQGTMGAAGSSFGLMQPRPPPEPGPAARHRGVRAGQQLAYARATGHAMAAMSANQEMAESIPKGTMGSMLSLPPQPPPQDTGGTQDHSMLYYYGQIHMYEQNGGPENQAGCQALRPQPTQPQALPSPGVNQVSSTVDSQLLEAPQIDFDAIMDDSDHSSLLSGALSPSLLHGLSQSSSRLTTPRGSLTLPSIPAGISNMAVGDMSSMLTSLAEESKFLNMMT</sequence>
<dbReference type="Proteomes" id="UP001057279">
    <property type="component" value="Linkage Group LG02"/>
</dbReference>
<evidence type="ECO:0000313" key="2">
    <source>
        <dbReference type="Proteomes" id="UP001057279"/>
    </source>
</evidence>